<dbReference type="Gene3D" id="3.40.50.1820">
    <property type="entry name" value="alpha/beta hydrolase"/>
    <property type="match status" value="1"/>
</dbReference>
<feature type="domain" description="BD-FAE-like" evidence="6">
    <location>
        <begin position="31"/>
        <end position="139"/>
    </location>
</feature>
<comment type="similarity">
    <text evidence="3">Belongs to the AB hydrolase superfamily. Isoprenylcysteine methylesterase family.</text>
</comment>
<dbReference type="EC" id="3.1.1.n2" evidence="4"/>
<evidence type="ECO:0000256" key="2">
    <source>
        <dbReference type="ARBA" id="ARBA00022801"/>
    </source>
</evidence>
<accession>A0AAN8VDR4</accession>
<dbReference type="Proteomes" id="UP001370490">
    <property type="component" value="Unassembled WGS sequence"/>
</dbReference>
<keyword evidence="2" id="KW-0378">Hydrolase</keyword>
<evidence type="ECO:0000259" key="6">
    <source>
        <dbReference type="Pfam" id="PF20434"/>
    </source>
</evidence>
<feature type="non-terminal residue" evidence="7">
    <location>
        <position position="1"/>
    </location>
</feature>
<comment type="caution">
    <text evidence="7">The sequence shown here is derived from an EMBL/GenBank/DDBJ whole genome shotgun (WGS) entry which is preliminary data.</text>
</comment>
<evidence type="ECO:0000313" key="7">
    <source>
        <dbReference type="EMBL" id="KAK6927986.1"/>
    </source>
</evidence>
<reference evidence="7 8" key="1">
    <citation type="submission" date="2023-12" db="EMBL/GenBank/DDBJ databases">
        <title>A high-quality genome assembly for Dillenia turbinata (Dilleniales).</title>
        <authorList>
            <person name="Chanderbali A."/>
        </authorList>
    </citation>
    <scope>NUCLEOTIDE SEQUENCE [LARGE SCALE GENOMIC DNA]</scope>
    <source>
        <strain evidence="7">LSX21</strain>
        <tissue evidence="7">Leaf</tissue>
    </source>
</reference>
<evidence type="ECO:0000256" key="5">
    <source>
        <dbReference type="ARBA" id="ARBA00049507"/>
    </source>
</evidence>
<evidence type="ECO:0000256" key="4">
    <source>
        <dbReference type="ARBA" id="ARBA00038928"/>
    </source>
</evidence>
<proteinExistence type="inferred from homology"/>
<dbReference type="SUPFAM" id="SSF53474">
    <property type="entry name" value="alpha/beta-Hydrolases"/>
    <property type="match status" value="1"/>
</dbReference>
<dbReference type="PANTHER" id="PTHR48081">
    <property type="entry name" value="AB HYDROLASE SUPERFAMILY PROTEIN C4A8.06C"/>
    <property type="match status" value="1"/>
</dbReference>
<dbReference type="AlphaFoldDB" id="A0AAN8VDR4"/>
<dbReference type="Pfam" id="PF20434">
    <property type="entry name" value="BD-FAE"/>
    <property type="match status" value="1"/>
</dbReference>
<dbReference type="InterPro" id="IPR050300">
    <property type="entry name" value="GDXG_lipolytic_enzyme"/>
</dbReference>
<evidence type="ECO:0000256" key="1">
    <source>
        <dbReference type="ARBA" id="ARBA00004653"/>
    </source>
</evidence>
<evidence type="ECO:0000256" key="3">
    <source>
        <dbReference type="ARBA" id="ARBA00038028"/>
    </source>
</evidence>
<protein>
    <recommendedName>
        <fullName evidence="4">protein-S-isoprenylcysteine alpha-carbonyl methylesterase</fullName>
        <ecNumber evidence="4">3.1.1.n2</ecNumber>
    </recommendedName>
</protein>
<dbReference type="GO" id="GO:0016787">
    <property type="term" value="F:hydrolase activity"/>
    <property type="evidence" value="ECO:0007669"/>
    <property type="project" value="UniProtKB-KW"/>
</dbReference>
<dbReference type="EMBL" id="JBAMMX010000014">
    <property type="protein sequence ID" value="KAK6927986.1"/>
    <property type="molecule type" value="Genomic_DNA"/>
</dbReference>
<sequence>WHTSTSRQAKFTKVLFMEINQEIDWICIYRKGSDKPKPVVAFVTGGAWIFGNKAWGSLLGKQLAERDILVAYIDFRNFPQGTINDMVKDASEGISFVCDHIAEDGGDPNKIYLMGQSAGAHISACAPVEQAIKEFGEGEKTSWSFSQIKAYFGLSAGYNLCKLVDHFRGRGLYRSIFSRYN</sequence>
<name>A0AAN8VDR4_9MAGN</name>
<dbReference type="PANTHER" id="PTHR48081:SF33">
    <property type="entry name" value="KYNURENINE FORMAMIDASE"/>
    <property type="match status" value="1"/>
</dbReference>
<comment type="catalytic activity">
    <reaction evidence="5">
        <text>[protein]-C-terminal S-[(2E,6E)-farnesyl]-L-cysteine methyl ester + H2O = [protein]-C-terminal S-[(2E,6E)-farnesyl]-L-cysteine + methanol + H(+)</text>
        <dbReference type="Rhea" id="RHEA:48520"/>
        <dbReference type="Rhea" id="RHEA-COMP:12125"/>
        <dbReference type="Rhea" id="RHEA-COMP:12126"/>
        <dbReference type="ChEBI" id="CHEBI:15377"/>
        <dbReference type="ChEBI" id="CHEBI:15378"/>
        <dbReference type="ChEBI" id="CHEBI:17790"/>
        <dbReference type="ChEBI" id="CHEBI:90510"/>
        <dbReference type="ChEBI" id="CHEBI:90511"/>
        <dbReference type="EC" id="3.1.1.n2"/>
    </reaction>
</comment>
<dbReference type="InterPro" id="IPR029058">
    <property type="entry name" value="AB_hydrolase_fold"/>
</dbReference>
<evidence type="ECO:0000313" key="8">
    <source>
        <dbReference type="Proteomes" id="UP001370490"/>
    </source>
</evidence>
<dbReference type="GO" id="GO:0000139">
    <property type="term" value="C:Golgi membrane"/>
    <property type="evidence" value="ECO:0007669"/>
    <property type="project" value="UniProtKB-SubCell"/>
</dbReference>
<gene>
    <name evidence="7" type="ORF">RJ641_006577</name>
</gene>
<keyword evidence="8" id="KW-1185">Reference proteome</keyword>
<organism evidence="7 8">
    <name type="scientific">Dillenia turbinata</name>
    <dbReference type="NCBI Taxonomy" id="194707"/>
    <lineage>
        <taxon>Eukaryota</taxon>
        <taxon>Viridiplantae</taxon>
        <taxon>Streptophyta</taxon>
        <taxon>Embryophyta</taxon>
        <taxon>Tracheophyta</taxon>
        <taxon>Spermatophyta</taxon>
        <taxon>Magnoliopsida</taxon>
        <taxon>eudicotyledons</taxon>
        <taxon>Gunneridae</taxon>
        <taxon>Pentapetalae</taxon>
        <taxon>Dilleniales</taxon>
        <taxon>Dilleniaceae</taxon>
        <taxon>Dillenia</taxon>
    </lineage>
</organism>
<dbReference type="InterPro" id="IPR049492">
    <property type="entry name" value="BD-FAE-like_dom"/>
</dbReference>
<comment type="subcellular location">
    <subcellularLocation>
        <location evidence="1">Golgi apparatus membrane</location>
        <topology evidence="1">Multi-pass membrane protein</topology>
    </subcellularLocation>
</comment>